<name>A0A126T963_9GAMM</name>
<dbReference type="InterPro" id="IPR003594">
    <property type="entry name" value="HATPase_dom"/>
</dbReference>
<sequence>MPFAACFLQILLWDVIQPFVFFLFYPAVFFSGRLGGLVGGVLATLISVLLINWFFIEPVHSFAFSKSIHIAAVAVFFIVGCLMALVHYQLERNTSTLLETQRNLQHALAKTHVAEARFKAMFQQSPLGTALIDSHTGHLYEVNQTYADIVGRPLEQLTDIDWMQITHPDDIQADLDNMARLNAGEIDGFQMNKRYIRPDQSIVWISMTIAPVKVSNGESPRHLCLIKDITQRLETEKQLAEAQAIAAKFHSEQRYAALVDQDIVGIAEADLTGRLTFVNDRYCAITGHTREQLLGREVLSITHPDDREHNADQFAHMAASGKSFVIEKRYVRADGEISWALNTVSAIRDESGLPVTFSAMVLDITERKQQEKRLQQTLDLLHLAERSATAGAWSWDIKSGELEWSDALFILFGLSPETASASFDTWHSVLHPDDREEVENKIALAIRDRHALVSTYRIVLPDASMRWIDTYGNASYNAAGEPLRFAGLCVDVTQRKQADSLLRDSEQRFRKLFEHLPVAYQSLDIDGRWLDCNQKMADLLGFDSPEQMAGLDFVDYWHKVLREGFTPAYDHFKTTHSIDGEIQLYRRDGQLIDVIVAGRIQRDAEGKFMRTHCVVIDISERHVLERAMRELNSSLERKVAERTEALRISESRAKQILASHPIAVMLIDGQGIIQDANKKAGELIRCAPEALLGCSVDDLIPSVKRHNHAQHRAEYAQSPQHRQMSANREVSVLANDGVEIPVEIGLGPITLEGVPHVIVALNDISRRKQAEQALRESQENLERAQAVAKVGSWKLAGSTDYFAVSDETRRMFNFEGEGLVAYADWFAPIHPDDRAAVESAWHAACQGVPFEVVFRIEVQGQLKWIKGMAELTFDAANNVISGIGIVQDITSLKQAELQIRETMQYLQLATKASGIGVWTWNISSGQIEWDDRMHELYGIDNDGSAICYELWRSRIHPDDLLETEAALKVAVSNETSFAKIFRIVLADGRIRYIKPDSIFEYDFNGKQTRLIGINRDISEEIKQQDILHEARQAAEAANQAKSSFLANMSHEIRTPMNAIIGLSSLVLDTELTRQQRDYLGKVQAASKSLLNLINDILDYSKIEAGHLHFEKAPFRLEDVIHNTTLLFSLRLEEKGLRFTAELGADLPSVLIGDSMRLEQVLNNLLGNAIKFTEHGSISLKVELVPLLDASPNVAILRFSIRDTGIGIRQEQLEQLFTPFTQADTTISRRFGGTGLGLSISRRLVELMGGEIGVSSIEGQGSIFTFTARFESASPQLAATVEANSLADSRTLESSSLISTIRGAEILLVEDSPTNQLVAQKFLEKMQLNVTLAVNGLEAVHWVSKKAFDAVLMDVQMPIMDGYEATRQIRALPEGQQLPIIAISASVMADAKQACLEAGMNDHVPKPFNIELLTKSLLKWIKPRAHQPTPLLDTNSEATIVQPKLVKIDQVALQPLLLELERFLSENMLDAKKVAGRIDTLLGNTSLATAFFAVSDLVRKMRFKDALSALDAFKRQLD</sequence>
<dbReference type="SUPFAM" id="SSF55874">
    <property type="entry name" value="ATPase domain of HSP90 chaperone/DNA topoisomerase II/histidine kinase"/>
    <property type="match status" value="1"/>
</dbReference>
<dbReference type="InterPro" id="IPR005467">
    <property type="entry name" value="His_kinase_dom"/>
</dbReference>
<dbReference type="InterPro" id="IPR035965">
    <property type="entry name" value="PAS-like_dom_sf"/>
</dbReference>
<keyword evidence="4 15" id="KW-0597">Phosphoprotein</keyword>
<feature type="domain" description="PAC" evidence="20">
    <location>
        <begin position="324"/>
        <end position="376"/>
    </location>
</feature>
<feature type="modified residue" description="4-aspartylphosphate" evidence="15">
    <location>
        <position position="1353"/>
    </location>
</feature>
<dbReference type="EMBL" id="CP014476">
    <property type="protein sequence ID" value="AMK78626.1"/>
    <property type="molecule type" value="Genomic_DNA"/>
</dbReference>
<dbReference type="SMART" id="SM00448">
    <property type="entry name" value="REC"/>
    <property type="match status" value="1"/>
</dbReference>
<dbReference type="FunFam" id="1.10.287.130:FF:000002">
    <property type="entry name" value="Two-component osmosensing histidine kinase"/>
    <property type="match status" value="1"/>
</dbReference>
<feature type="domain" description="PAC" evidence="20">
    <location>
        <begin position="726"/>
        <end position="776"/>
    </location>
</feature>
<dbReference type="SMART" id="SM00388">
    <property type="entry name" value="HisKA"/>
    <property type="match status" value="1"/>
</dbReference>
<evidence type="ECO:0000259" key="19">
    <source>
        <dbReference type="PROSITE" id="PS50112"/>
    </source>
</evidence>
<dbReference type="SMART" id="SM00086">
    <property type="entry name" value="PAC"/>
    <property type="match status" value="7"/>
</dbReference>
<dbReference type="PROSITE" id="PS50112">
    <property type="entry name" value="PAS"/>
    <property type="match status" value="3"/>
</dbReference>
<dbReference type="Gene3D" id="2.10.70.100">
    <property type="match status" value="3"/>
</dbReference>
<evidence type="ECO:0000256" key="8">
    <source>
        <dbReference type="ARBA" id="ARBA00022777"/>
    </source>
</evidence>
<proteinExistence type="predicted"/>
<feature type="domain" description="PAS" evidence="19">
    <location>
        <begin position="505"/>
        <end position="558"/>
    </location>
</feature>
<dbReference type="GO" id="GO:0016020">
    <property type="term" value="C:membrane"/>
    <property type="evidence" value="ECO:0007669"/>
    <property type="project" value="UniProtKB-SubCell"/>
</dbReference>
<dbReference type="KEGG" id="mdn:JT25_019400"/>
<feature type="domain" description="Histidine kinase" evidence="17">
    <location>
        <begin position="1047"/>
        <end position="1271"/>
    </location>
</feature>
<evidence type="ECO:0000256" key="9">
    <source>
        <dbReference type="ARBA" id="ARBA00022840"/>
    </source>
</evidence>
<feature type="domain" description="PAC" evidence="20">
    <location>
        <begin position="977"/>
        <end position="1029"/>
    </location>
</feature>
<evidence type="ECO:0000259" key="17">
    <source>
        <dbReference type="PROSITE" id="PS50109"/>
    </source>
</evidence>
<feature type="domain" description="PAC" evidence="20">
    <location>
        <begin position="189"/>
        <end position="241"/>
    </location>
</feature>
<dbReference type="PROSITE" id="PS50110">
    <property type="entry name" value="RESPONSE_REGULATORY"/>
    <property type="match status" value="1"/>
</dbReference>
<dbReference type="STRING" id="1538553.JT25_019400"/>
<organism evidence="21 22">
    <name type="scientific">Methylomonas denitrificans</name>
    <dbReference type="NCBI Taxonomy" id="1538553"/>
    <lineage>
        <taxon>Bacteria</taxon>
        <taxon>Pseudomonadati</taxon>
        <taxon>Pseudomonadota</taxon>
        <taxon>Gammaproteobacteria</taxon>
        <taxon>Methylococcales</taxon>
        <taxon>Methylococcaceae</taxon>
        <taxon>Methylomonas</taxon>
    </lineage>
</organism>
<dbReference type="Proteomes" id="UP000030512">
    <property type="component" value="Chromosome"/>
</dbReference>
<dbReference type="Pfam" id="PF13493">
    <property type="entry name" value="DUF4118"/>
    <property type="match status" value="1"/>
</dbReference>
<dbReference type="Pfam" id="PF02518">
    <property type="entry name" value="HATPase_c"/>
    <property type="match status" value="1"/>
</dbReference>
<reference evidence="21 22" key="1">
    <citation type="journal article" date="2015" name="Environ. Microbiol.">
        <title>Methane oxidation coupled to nitrate reduction under hypoxia by the Gammaproteobacterium Methylomonas denitrificans, sp. nov. type strain FJG1.</title>
        <authorList>
            <person name="Kits K.D."/>
            <person name="Klotz M.G."/>
            <person name="Stein L.Y."/>
        </authorList>
    </citation>
    <scope>NUCLEOTIDE SEQUENCE [LARGE SCALE GENOMIC DNA]</scope>
    <source>
        <strain evidence="21 22">FJG1</strain>
    </source>
</reference>
<evidence type="ECO:0000256" key="6">
    <source>
        <dbReference type="ARBA" id="ARBA00022692"/>
    </source>
</evidence>
<keyword evidence="9" id="KW-0067">ATP-binding</keyword>
<keyword evidence="10 16" id="KW-1133">Transmembrane helix</keyword>
<dbReference type="InterPro" id="IPR001610">
    <property type="entry name" value="PAC"/>
</dbReference>
<dbReference type="InterPro" id="IPR000700">
    <property type="entry name" value="PAS-assoc_C"/>
</dbReference>
<evidence type="ECO:0000256" key="4">
    <source>
        <dbReference type="ARBA" id="ARBA00022553"/>
    </source>
</evidence>
<comment type="subcellular location">
    <subcellularLocation>
        <location evidence="2">Membrane</location>
        <topology evidence="2">Multi-pass membrane protein</topology>
    </subcellularLocation>
</comment>
<keyword evidence="12 16" id="KW-0472">Membrane</keyword>
<dbReference type="Gene3D" id="1.20.120.620">
    <property type="entry name" value="Backbone structure of the membrane domain of e. Coli histidine kinase receptor kdpd"/>
    <property type="match status" value="1"/>
</dbReference>
<keyword evidence="8" id="KW-0418">Kinase</keyword>
<evidence type="ECO:0000256" key="10">
    <source>
        <dbReference type="ARBA" id="ARBA00022989"/>
    </source>
</evidence>
<evidence type="ECO:0000313" key="22">
    <source>
        <dbReference type="Proteomes" id="UP000030512"/>
    </source>
</evidence>
<evidence type="ECO:0000256" key="5">
    <source>
        <dbReference type="ARBA" id="ARBA00022679"/>
    </source>
</evidence>
<evidence type="ECO:0000256" key="12">
    <source>
        <dbReference type="ARBA" id="ARBA00023136"/>
    </source>
</evidence>
<dbReference type="CDD" id="cd00082">
    <property type="entry name" value="HisKA"/>
    <property type="match status" value="1"/>
</dbReference>
<dbReference type="InterPro" id="IPR025201">
    <property type="entry name" value="KdpD_TM"/>
</dbReference>
<dbReference type="SUPFAM" id="SSF52172">
    <property type="entry name" value="CheY-like"/>
    <property type="match status" value="1"/>
</dbReference>
<dbReference type="Pfam" id="PF08447">
    <property type="entry name" value="PAS_3"/>
    <property type="match status" value="5"/>
</dbReference>
<dbReference type="PROSITE" id="PS50113">
    <property type="entry name" value="PAC"/>
    <property type="match status" value="7"/>
</dbReference>
<dbReference type="Gene3D" id="3.40.50.2300">
    <property type="match status" value="1"/>
</dbReference>
<dbReference type="InterPro" id="IPR038318">
    <property type="entry name" value="KdpD_sf"/>
</dbReference>
<dbReference type="InterPro" id="IPR036097">
    <property type="entry name" value="HisK_dim/P_sf"/>
</dbReference>
<dbReference type="PROSITE" id="PS50109">
    <property type="entry name" value="HIS_KIN"/>
    <property type="match status" value="1"/>
</dbReference>
<dbReference type="NCBIfam" id="TIGR00229">
    <property type="entry name" value="sensory_box"/>
    <property type="match status" value="5"/>
</dbReference>
<dbReference type="SUPFAM" id="SSF47384">
    <property type="entry name" value="Homodimeric domain of signal transducing histidine kinase"/>
    <property type="match status" value="1"/>
</dbReference>
<dbReference type="EC" id="2.7.13.3" evidence="3"/>
<dbReference type="CDD" id="cd17546">
    <property type="entry name" value="REC_hyHK_CKI1_RcsC-like"/>
    <property type="match status" value="1"/>
</dbReference>
<dbReference type="PANTHER" id="PTHR45339">
    <property type="entry name" value="HYBRID SIGNAL TRANSDUCTION HISTIDINE KINASE J"/>
    <property type="match status" value="1"/>
</dbReference>
<dbReference type="GO" id="GO:0006355">
    <property type="term" value="P:regulation of DNA-templated transcription"/>
    <property type="evidence" value="ECO:0007669"/>
    <property type="project" value="InterPro"/>
</dbReference>
<keyword evidence="22" id="KW-1185">Reference proteome</keyword>
<dbReference type="Pfam" id="PF00989">
    <property type="entry name" value="PAS"/>
    <property type="match status" value="2"/>
</dbReference>
<dbReference type="Pfam" id="PF00512">
    <property type="entry name" value="HisKA"/>
    <property type="match status" value="1"/>
</dbReference>
<dbReference type="Gene3D" id="1.10.287.130">
    <property type="match status" value="1"/>
</dbReference>
<feature type="transmembrane region" description="Helical" evidence="16">
    <location>
        <begin position="68"/>
        <end position="88"/>
    </location>
</feature>
<dbReference type="SUPFAM" id="SSF55785">
    <property type="entry name" value="PYP-like sensor domain (PAS domain)"/>
    <property type="match status" value="7"/>
</dbReference>
<dbReference type="InterPro" id="IPR013767">
    <property type="entry name" value="PAS_fold"/>
</dbReference>
<dbReference type="InterPro" id="IPR013655">
    <property type="entry name" value="PAS_fold_3"/>
</dbReference>
<dbReference type="GO" id="GO:0005524">
    <property type="term" value="F:ATP binding"/>
    <property type="evidence" value="ECO:0007669"/>
    <property type="project" value="UniProtKB-KW"/>
</dbReference>
<feature type="domain" description="Response regulatory" evidence="18">
    <location>
        <begin position="1304"/>
        <end position="1420"/>
    </location>
</feature>
<evidence type="ECO:0000259" key="20">
    <source>
        <dbReference type="PROSITE" id="PS50113"/>
    </source>
</evidence>
<evidence type="ECO:0000256" key="1">
    <source>
        <dbReference type="ARBA" id="ARBA00000085"/>
    </source>
</evidence>
<dbReference type="PRINTS" id="PR00344">
    <property type="entry name" value="BCTRLSENSOR"/>
</dbReference>
<dbReference type="InterPro" id="IPR011006">
    <property type="entry name" value="CheY-like_superfamily"/>
</dbReference>
<evidence type="ECO:0000256" key="14">
    <source>
        <dbReference type="ARBA" id="ARBA00068150"/>
    </source>
</evidence>
<keyword evidence="5" id="KW-0808">Transferase</keyword>
<feature type="domain" description="PAC" evidence="20">
    <location>
        <begin position="578"/>
        <end position="630"/>
    </location>
</feature>
<dbReference type="SMART" id="SM00091">
    <property type="entry name" value="PAS"/>
    <property type="match status" value="7"/>
</dbReference>
<accession>A0A126T963</accession>
<dbReference type="InterPro" id="IPR000014">
    <property type="entry name" value="PAS"/>
</dbReference>
<dbReference type="InterPro" id="IPR003661">
    <property type="entry name" value="HisK_dim/P_dom"/>
</dbReference>
<evidence type="ECO:0000256" key="7">
    <source>
        <dbReference type="ARBA" id="ARBA00022741"/>
    </source>
</evidence>
<protein>
    <recommendedName>
        <fullName evidence="14">Sensory/regulatory protein RpfC</fullName>
        <ecNumber evidence="3">2.7.13.3</ecNumber>
    </recommendedName>
</protein>
<keyword evidence="7" id="KW-0547">Nucleotide-binding</keyword>
<comment type="subunit">
    <text evidence="13">At low DSF concentrations, interacts with RpfF.</text>
</comment>
<dbReference type="PANTHER" id="PTHR45339:SF1">
    <property type="entry name" value="HYBRID SIGNAL TRANSDUCTION HISTIDINE KINASE J"/>
    <property type="match status" value="1"/>
</dbReference>
<dbReference type="InterPro" id="IPR036890">
    <property type="entry name" value="HATPase_C_sf"/>
</dbReference>
<evidence type="ECO:0000256" key="15">
    <source>
        <dbReference type="PROSITE-ProRule" id="PRU00169"/>
    </source>
</evidence>
<evidence type="ECO:0000256" key="13">
    <source>
        <dbReference type="ARBA" id="ARBA00064003"/>
    </source>
</evidence>
<feature type="domain" description="PAC" evidence="20">
    <location>
        <begin position="452"/>
        <end position="504"/>
    </location>
</feature>
<evidence type="ECO:0000256" key="16">
    <source>
        <dbReference type="SAM" id="Phobius"/>
    </source>
</evidence>
<dbReference type="CDD" id="cd00130">
    <property type="entry name" value="PAS"/>
    <property type="match status" value="6"/>
</dbReference>
<dbReference type="SMART" id="SM00387">
    <property type="entry name" value="HATPase_c"/>
    <property type="match status" value="1"/>
</dbReference>
<dbReference type="FunFam" id="3.30.565.10:FF:000010">
    <property type="entry name" value="Sensor histidine kinase RcsC"/>
    <property type="match status" value="1"/>
</dbReference>
<evidence type="ECO:0000259" key="18">
    <source>
        <dbReference type="PROSITE" id="PS50110"/>
    </source>
</evidence>
<evidence type="ECO:0000256" key="3">
    <source>
        <dbReference type="ARBA" id="ARBA00012438"/>
    </source>
</evidence>
<dbReference type="Gene3D" id="3.30.565.10">
    <property type="entry name" value="Histidine kinase-like ATPase, C-terminal domain"/>
    <property type="match status" value="1"/>
</dbReference>
<feature type="domain" description="PAS" evidence="19">
    <location>
        <begin position="370"/>
        <end position="449"/>
    </location>
</feature>
<keyword evidence="6 16" id="KW-0812">Transmembrane</keyword>
<keyword evidence="11" id="KW-0902">Two-component regulatory system</keyword>
<feature type="domain" description="PAS" evidence="19">
    <location>
        <begin position="251"/>
        <end position="321"/>
    </location>
</feature>
<dbReference type="GO" id="GO:0000155">
    <property type="term" value="F:phosphorelay sensor kinase activity"/>
    <property type="evidence" value="ECO:0007669"/>
    <property type="project" value="InterPro"/>
</dbReference>
<evidence type="ECO:0000256" key="2">
    <source>
        <dbReference type="ARBA" id="ARBA00004141"/>
    </source>
</evidence>
<gene>
    <name evidence="21" type="ORF">JT25_019400</name>
</gene>
<feature type="domain" description="PAC" evidence="20">
    <location>
        <begin position="846"/>
        <end position="901"/>
    </location>
</feature>
<evidence type="ECO:0000256" key="11">
    <source>
        <dbReference type="ARBA" id="ARBA00023012"/>
    </source>
</evidence>
<dbReference type="Pfam" id="PF00072">
    <property type="entry name" value="Response_reg"/>
    <property type="match status" value="1"/>
</dbReference>
<feature type="transmembrane region" description="Helical" evidence="16">
    <location>
        <begin position="34"/>
        <end position="56"/>
    </location>
</feature>
<dbReference type="InterPro" id="IPR001789">
    <property type="entry name" value="Sig_transdc_resp-reg_receiver"/>
</dbReference>
<dbReference type="InterPro" id="IPR004358">
    <property type="entry name" value="Sig_transdc_His_kin-like_C"/>
</dbReference>
<dbReference type="CDD" id="cd16922">
    <property type="entry name" value="HATPase_EvgS-ArcB-TorS-like"/>
    <property type="match status" value="1"/>
</dbReference>
<dbReference type="Gene3D" id="3.30.450.20">
    <property type="entry name" value="PAS domain"/>
    <property type="match status" value="7"/>
</dbReference>
<comment type="catalytic activity">
    <reaction evidence="1">
        <text>ATP + protein L-histidine = ADP + protein N-phospho-L-histidine.</text>
        <dbReference type="EC" id="2.7.13.3"/>
    </reaction>
</comment>
<evidence type="ECO:0000313" key="21">
    <source>
        <dbReference type="EMBL" id="AMK78626.1"/>
    </source>
</evidence>